<dbReference type="PANTHER" id="PTHR44845:SF4">
    <property type="entry name" value="NONRIBOSOMAL PEPTIDE SYNTHASE INPA"/>
    <property type="match status" value="1"/>
</dbReference>
<dbReference type="SUPFAM" id="SSF56801">
    <property type="entry name" value="Acetyl-CoA synthetase-like"/>
    <property type="match status" value="1"/>
</dbReference>
<dbReference type="EMBL" id="MU006241">
    <property type="protein sequence ID" value="KAF2820227.1"/>
    <property type="molecule type" value="Genomic_DNA"/>
</dbReference>
<evidence type="ECO:0000259" key="4">
    <source>
        <dbReference type="Pfam" id="PF00550"/>
    </source>
</evidence>
<accession>A0A6A6ZJ41</accession>
<organism evidence="6 7">
    <name type="scientific">Ophiobolus disseminans</name>
    <dbReference type="NCBI Taxonomy" id="1469910"/>
    <lineage>
        <taxon>Eukaryota</taxon>
        <taxon>Fungi</taxon>
        <taxon>Dikarya</taxon>
        <taxon>Ascomycota</taxon>
        <taxon>Pezizomycotina</taxon>
        <taxon>Dothideomycetes</taxon>
        <taxon>Pleosporomycetidae</taxon>
        <taxon>Pleosporales</taxon>
        <taxon>Pleosporineae</taxon>
        <taxon>Phaeosphaeriaceae</taxon>
        <taxon>Ophiobolus</taxon>
    </lineage>
</organism>
<dbReference type="Gene3D" id="3.40.50.720">
    <property type="entry name" value="NAD(P)-binding Rossmann-like Domain"/>
    <property type="match status" value="1"/>
</dbReference>
<protein>
    <submittedName>
        <fullName evidence="6">Acetyl-CoA synthetase-like protein</fullName>
    </submittedName>
</protein>
<evidence type="ECO:0000313" key="7">
    <source>
        <dbReference type="Proteomes" id="UP000799424"/>
    </source>
</evidence>
<dbReference type="OrthoDB" id="416786at2759"/>
<evidence type="ECO:0000259" key="3">
    <source>
        <dbReference type="Pfam" id="PF00501"/>
    </source>
</evidence>
<dbReference type="Pfam" id="PF00501">
    <property type="entry name" value="AMP-binding"/>
    <property type="match status" value="1"/>
</dbReference>
<evidence type="ECO:0000313" key="6">
    <source>
        <dbReference type="EMBL" id="KAF2820227.1"/>
    </source>
</evidence>
<dbReference type="InterPro" id="IPR000873">
    <property type="entry name" value="AMP-dep_synth/lig_dom"/>
</dbReference>
<dbReference type="InterPro" id="IPR045851">
    <property type="entry name" value="AMP-bd_C_sf"/>
</dbReference>
<keyword evidence="2" id="KW-0597">Phosphoprotein</keyword>
<dbReference type="Pfam" id="PF07993">
    <property type="entry name" value="NAD_binding_4"/>
    <property type="match status" value="1"/>
</dbReference>
<dbReference type="InterPro" id="IPR010071">
    <property type="entry name" value="AA_adenyl_dom"/>
</dbReference>
<dbReference type="PROSITE" id="PS00455">
    <property type="entry name" value="AMP_BINDING"/>
    <property type="match status" value="1"/>
</dbReference>
<dbReference type="InterPro" id="IPR020845">
    <property type="entry name" value="AMP-binding_CS"/>
</dbReference>
<proteinExistence type="predicted"/>
<dbReference type="InterPro" id="IPR042099">
    <property type="entry name" value="ANL_N_sf"/>
</dbReference>
<evidence type="ECO:0000259" key="5">
    <source>
        <dbReference type="Pfam" id="PF07993"/>
    </source>
</evidence>
<dbReference type="InterPro" id="IPR013120">
    <property type="entry name" value="FAR_NAD-bd"/>
</dbReference>
<evidence type="ECO:0000256" key="1">
    <source>
        <dbReference type="ARBA" id="ARBA00022450"/>
    </source>
</evidence>
<dbReference type="InterPro" id="IPR009081">
    <property type="entry name" value="PP-bd_ACP"/>
</dbReference>
<keyword evidence="1" id="KW-0596">Phosphopantetheine</keyword>
<dbReference type="InterPro" id="IPR036291">
    <property type="entry name" value="NAD(P)-bd_dom_sf"/>
</dbReference>
<reference evidence="6" key="1">
    <citation type="journal article" date="2020" name="Stud. Mycol.">
        <title>101 Dothideomycetes genomes: a test case for predicting lifestyles and emergence of pathogens.</title>
        <authorList>
            <person name="Haridas S."/>
            <person name="Albert R."/>
            <person name="Binder M."/>
            <person name="Bloem J."/>
            <person name="Labutti K."/>
            <person name="Salamov A."/>
            <person name="Andreopoulos B."/>
            <person name="Baker S."/>
            <person name="Barry K."/>
            <person name="Bills G."/>
            <person name="Bluhm B."/>
            <person name="Cannon C."/>
            <person name="Castanera R."/>
            <person name="Culley D."/>
            <person name="Daum C."/>
            <person name="Ezra D."/>
            <person name="Gonzalez J."/>
            <person name="Henrissat B."/>
            <person name="Kuo A."/>
            <person name="Liang C."/>
            <person name="Lipzen A."/>
            <person name="Lutzoni F."/>
            <person name="Magnuson J."/>
            <person name="Mondo S."/>
            <person name="Nolan M."/>
            <person name="Ohm R."/>
            <person name="Pangilinan J."/>
            <person name="Park H.-J."/>
            <person name="Ramirez L."/>
            <person name="Alfaro M."/>
            <person name="Sun H."/>
            <person name="Tritt A."/>
            <person name="Yoshinaga Y."/>
            <person name="Zwiers L.-H."/>
            <person name="Turgeon B."/>
            <person name="Goodwin S."/>
            <person name="Spatafora J."/>
            <person name="Crous P."/>
            <person name="Grigoriev I."/>
        </authorList>
    </citation>
    <scope>NUCLEOTIDE SEQUENCE</scope>
    <source>
        <strain evidence="6">CBS 113818</strain>
    </source>
</reference>
<feature type="domain" description="AMP-dependent synthetase/ligase" evidence="3">
    <location>
        <begin position="29"/>
        <end position="368"/>
    </location>
</feature>
<dbReference type="Gene3D" id="3.30.300.30">
    <property type="match status" value="1"/>
</dbReference>
<sequence>MSTRQEKGATKLSSVPISVSDHVHIQVSTQCRQRPDAEALASMERTWTYQDLETRSTELSHYLQHAGVTKWHKVGICFRKSAWAIVSMLGVLKTGASCVPLDPDHPKARLQAIIDAASICTVLVERPIEVLGNFIEVHQISVNELDISHMSRTVQSKIPGAVHHDRSSDPAFVLFTSGSTGVPKAVILSHSAICSSAKYHGEPMLIGPGTRVFQHAAYTFDMSVYDIFTTLIRGGTVCIPSAELLMQHVVQSVKQLRSNWAFFTPTLLSTLHPDELPGLNTILLAGEHVSQELVDVWASRTRLLNGYGSTEMSTCFLSHLTSTSDPKNIGTPQGVAVGIVDLDHPTKTAHNNTGELVVCGPVLASGYLSENSQTTAFSRDPVFGGNMTYRTGDIVEKLTDGSYLFLGRRDSMVKIRGYRVELGEIEHHLRSHPLVLHAVVLYPKKGKHTEKLTAVVQLSTDSESGASHIGSNEPSYVDQVLAAHLNNKLPKYMIPQAWLTAHQMDLTSSGKIDRRAINSAVEQGLLKGIDAPHKQYCAYSEQGPLSSHAITSASMSTPENSNALTDVAFLDLGLDSINLIGLSKILKKAYNLDLDVATLGMMSLASLVPCIYPTMYDGDITPELALPTQPRLLELFCRVRSKFQEACSPQGVSPLALPLPALSLRSKTDPPPNVLLTGATGFVGARILECLMTTLPPQSKIVALIRAETPSHGLRRLLDTLDNANIALSCEDLARLEVWPGDLSKPQLGLDKQQWDRLRGCYGAIANAIDIVVHNGAVVNWSMAYEALEAANVHSTMALLRVLQKRTKPAMMVYVSGGRALEVVTDCNLILPSMAASEGSVLDDTKTKWDAIETSCNSLVGYDISKLFSDSVVKSSMSCNTRGLPPFIDGVGFDAHIVRPGYIIGNSTTGQVNAEDYIWRVIATALRLHKRCEEPATSFLYLSGVDDVAKQIVQPLRIMCEPATTQNPGSAVESNITAGVTMHDFWTAVSSVHNIQLVPMAPTAWLAAVDKDMLGHESQEDHPLYSMVAAHRADGGLLGLERTEACERGSDATALRCLEMSLRYLQKEAEAFKMWLGA</sequence>
<dbReference type="CDD" id="cd05918">
    <property type="entry name" value="A_NRPS_SidN3_like"/>
    <property type="match status" value="1"/>
</dbReference>
<dbReference type="Proteomes" id="UP000799424">
    <property type="component" value="Unassembled WGS sequence"/>
</dbReference>
<evidence type="ECO:0000256" key="2">
    <source>
        <dbReference type="ARBA" id="ARBA00022553"/>
    </source>
</evidence>
<dbReference type="Pfam" id="PF00550">
    <property type="entry name" value="PP-binding"/>
    <property type="match status" value="1"/>
</dbReference>
<dbReference type="Gene3D" id="3.40.50.12780">
    <property type="entry name" value="N-terminal domain of ligase-like"/>
    <property type="match status" value="1"/>
</dbReference>
<dbReference type="PANTHER" id="PTHR44845">
    <property type="entry name" value="CARRIER DOMAIN-CONTAINING PROTEIN"/>
    <property type="match status" value="1"/>
</dbReference>
<name>A0A6A6ZJ41_9PLEO</name>
<dbReference type="NCBIfam" id="TIGR01733">
    <property type="entry name" value="AA-adenyl-dom"/>
    <property type="match status" value="1"/>
</dbReference>
<feature type="domain" description="Thioester reductase (TE)" evidence="5">
    <location>
        <begin position="676"/>
        <end position="929"/>
    </location>
</feature>
<dbReference type="InterPro" id="IPR006162">
    <property type="entry name" value="Ppantetheine_attach_site"/>
</dbReference>
<dbReference type="SUPFAM" id="SSF51735">
    <property type="entry name" value="NAD(P)-binding Rossmann-fold domains"/>
    <property type="match status" value="1"/>
</dbReference>
<dbReference type="AlphaFoldDB" id="A0A6A6ZJ41"/>
<dbReference type="PROSITE" id="PS00012">
    <property type="entry name" value="PHOSPHOPANTETHEINE"/>
    <property type="match status" value="1"/>
</dbReference>
<feature type="domain" description="Carrier" evidence="4">
    <location>
        <begin position="566"/>
        <end position="608"/>
    </location>
</feature>
<gene>
    <name evidence="6" type="ORF">CC86DRAFT_360815</name>
</gene>
<keyword evidence="7" id="KW-1185">Reference proteome</keyword>